<comment type="caution">
    <text evidence="3">The sequence shown here is derived from an EMBL/GenBank/DDBJ whole genome shotgun (WGS) entry which is preliminary data.</text>
</comment>
<reference evidence="3 4" key="1">
    <citation type="journal article" date="2019" name="Int. J. Syst. Evol. Microbiol.">
        <title>The Global Catalogue of Microorganisms (GCM) 10K type strain sequencing project: providing services to taxonomists for standard genome sequencing and annotation.</title>
        <authorList>
            <consortium name="The Broad Institute Genomics Platform"/>
            <consortium name="The Broad Institute Genome Sequencing Center for Infectious Disease"/>
            <person name="Wu L."/>
            <person name="Ma J."/>
        </authorList>
    </citation>
    <scope>NUCLEOTIDE SEQUENCE [LARGE SCALE GENOMIC DNA]</scope>
    <source>
        <strain evidence="3 4">JCM 9933</strain>
    </source>
</reference>
<dbReference type="RefSeq" id="WP_343895569.1">
    <property type="nucleotide sequence ID" value="NZ_BAAAFZ010000029.1"/>
</dbReference>
<keyword evidence="4" id="KW-1185">Reference proteome</keyword>
<feature type="signal peptide" evidence="2">
    <location>
        <begin position="1"/>
        <end position="24"/>
    </location>
</feature>
<feature type="chain" id="PRO_5046923689" evidence="2">
    <location>
        <begin position="25"/>
        <end position="371"/>
    </location>
</feature>
<dbReference type="NCBIfam" id="NF037995">
    <property type="entry name" value="TRAP_S1"/>
    <property type="match status" value="1"/>
</dbReference>
<dbReference type="InterPro" id="IPR026289">
    <property type="entry name" value="SBP_TakP-like"/>
</dbReference>
<accession>A0ABN1F8G5</accession>
<proteinExistence type="predicted"/>
<gene>
    <name evidence="3" type="ORF">GCM10009416_24350</name>
</gene>
<name>A0ABN1F8G5_9PROT</name>
<evidence type="ECO:0000313" key="3">
    <source>
        <dbReference type="EMBL" id="GAA0585097.1"/>
    </source>
</evidence>
<dbReference type="Proteomes" id="UP001501588">
    <property type="component" value="Unassembled WGS sequence"/>
</dbReference>
<evidence type="ECO:0000313" key="4">
    <source>
        <dbReference type="Proteomes" id="UP001501588"/>
    </source>
</evidence>
<dbReference type="PANTHER" id="PTHR33376">
    <property type="match status" value="1"/>
</dbReference>
<dbReference type="EMBL" id="BAAAFZ010000029">
    <property type="protein sequence ID" value="GAA0585097.1"/>
    <property type="molecule type" value="Genomic_DNA"/>
</dbReference>
<dbReference type="Gene3D" id="3.40.190.170">
    <property type="entry name" value="Bacterial extracellular solute-binding protein, family 7"/>
    <property type="match status" value="1"/>
</dbReference>
<evidence type="ECO:0000256" key="2">
    <source>
        <dbReference type="SAM" id="SignalP"/>
    </source>
</evidence>
<dbReference type="PIRSF" id="PIRSF039026">
    <property type="entry name" value="SiaP"/>
    <property type="match status" value="1"/>
</dbReference>
<dbReference type="PANTHER" id="PTHR33376:SF5">
    <property type="entry name" value="EXTRACYTOPLASMIC SOLUTE RECEPTOR PROTEIN"/>
    <property type="match status" value="1"/>
</dbReference>
<protein>
    <submittedName>
        <fullName evidence="3">TRAP transporter substrate-binding protein</fullName>
    </submittedName>
</protein>
<dbReference type="Pfam" id="PF03480">
    <property type="entry name" value="DctP"/>
    <property type="match status" value="1"/>
</dbReference>
<dbReference type="InterPro" id="IPR006311">
    <property type="entry name" value="TAT_signal"/>
</dbReference>
<evidence type="ECO:0000256" key="1">
    <source>
        <dbReference type="ARBA" id="ARBA00022729"/>
    </source>
</evidence>
<dbReference type="PROSITE" id="PS51318">
    <property type="entry name" value="TAT"/>
    <property type="match status" value="1"/>
</dbReference>
<dbReference type="Gene3D" id="3.40.190.10">
    <property type="entry name" value="Periplasmic binding protein-like II"/>
    <property type="match status" value="1"/>
</dbReference>
<organism evidence="3 4">
    <name type="scientific">Craurococcus roseus</name>
    <dbReference type="NCBI Taxonomy" id="77585"/>
    <lineage>
        <taxon>Bacteria</taxon>
        <taxon>Pseudomonadati</taxon>
        <taxon>Pseudomonadota</taxon>
        <taxon>Alphaproteobacteria</taxon>
        <taxon>Acetobacterales</taxon>
        <taxon>Acetobacteraceae</taxon>
        <taxon>Craurococcus</taxon>
    </lineage>
</organism>
<dbReference type="InterPro" id="IPR038404">
    <property type="entry name" value="TRAP_DctP_sf"/>
</dbReference>
<dbReference type="InterPro" id="IPR041722">
    <property type="entry name" value="TakP/all3028"/>
</dbReference>
<dbReference type="InterPro" id="IPR018389">
    <property type="entry name" value="DctP_fam"/>
</dbReference>
<dbReference type="CDD" id="cd13682">
    <property type="entry name" value="PBP2_TRAP_alpha-ketoacid"/>
    <property type="match status" value="1"/>
</dbReference>
<keyword evidence="1 2" id="KW-0732">Signal</keyword>
<sequence>MSRRGLITGGAVAGAAALAAPALAQTAPEVRWRCASSFPRTLDTIYGAAEHVSRRVAAMTDGKFQIRVFQAGELVPGLQVADAVQGGTVECAHTASYYFVGKDPTFAFDATVPFGMNTRQLNAWLYSGGGREALRPFFERFNTVSIPCGNTGAQMGGWFRKEIKTVQDLNGLKMRIAGIAGQVFAKLGVVPQQIAGGDIYPALEKGTIDAAEWIGPYDDAKLGFNRVAPFYYYPGWWEGALNLSFYVAKPKHDELPPAYREVLESACRDATLETMAKYDAQNPQALRQLVAAGTQLRAFPREVLQACYKAAFELYDETAARNEAFKKVYDNFRAFRDTQFQWFRVAENTFDNFVYFQHAQEQRGAAGEQRR</sequence>